<evidence type="ECO:0000313" key="1">
    <source>
        <dbReference type="EMBL" id="GEO94091.1"/>
    </source>
</evidence>
<dbReference type="EMBL" id="BJZS01000006">
    <property type="protein sequence ID" value="GEO94091.1"/>
    <property type="molecule type" value="Genomic_DNA"/>
</dbReference>
<protein>
    <submittedName>
        <fullName evidence="1">Uncharacterized protein</fullName>
    </submittedName>
</protein>
<dbReference type="RefSeq" id="WP_062734746.1">
    <property type="nucleotide sequence ID" value="NZ_BJZS01000006.1"/>
</dbReference>
<dbReference type="InterPro" id="IPR018561">
    <property type="entry name" value="AosR"/>
</dbReference>
<accession>A0A512I8S9</accession>
<dbReference type="Proteomes" id="UP000321103">
    <property type="component" value="Unassembled WGS sequence"/>
</dbReference>
<evidence type="ECO:0000313" key="2">
    <source>
        <dbReference type="Proteomes" id="UP000321103"/>
    </source>
</evidence>
<reference evidence="1 2" key="1">
    <citation type="submission" date="2019-07" db="EMBL/GenBank/DDBJ databases">
        <title>Whole genome shotgun sequence of Kocuria turfanensis NBRC 107627.</title>
        <authorList>
            <person name="Hosoyama A."/>
            <person name="Uohara A."/>
            <person name="Ohji S."/>
            <person name="Ichikawa N."/>
        </authorList>
    </citation>
    <scope>NUCLEOTIDE SEQUENCE [LARGE SCALE GENOMIC DNA]</scope>
    <source>
        <strain evidence="1 2">NBRC 107627</strain>
    </source>
</reference>
<name>A0A512I8S9_9MICC</name>
<gene>
    <name evidence="1" type="ORF">KTU01_02140</name>
</gene>
<comment type="caution">
    <text evidence="1">The sequence shown here is derived from an EMBL/GenBank/DDBJ whole genome shotgun (WGS) entry which is preliminary data.</text>
</comment>
<dbReference type="Pfam" id="PF09438">
    <property type="entry name" value="DUF2017"/>
    <property type="match status" value="1"/>
</dbReference>
<proteinExistence type="predicted"/>
<dbReference type="AlphaFoldDB" id="A0A512I8S9"/>
<organism evidence="1 2">
    <name type="scientific">Kocuria turfanensis</name>
    <dbReference type="NCBI Taxonomy" id="388357"/>
    <lineage>
        <taxon>Bacteria</taxon>
        <taxon>Bacillati</taxon>
        <taxon>Actinomycetota</taxon>
        <taxon>Actinomycetes</taxon>
        <taxon>Micrococcales</taxon>
        <taxon>Micrococcaceae</taxon>
        <taxon>Kocuria</taxon>
    </lineage>
</organism>
<dbReference type="STRING" id="388357.GCA_001580365_00873"/>
<keyword evidence="2" id="KW-1185">Reference proteome</keyword>
<sequence length="186" mass="20997">MAQGFRSTRKGITARFEDAEKELLQKLFADVAQTLAPQEPAAQDPLERMLGVSADASAPEDSALRRLLPDASPDPERAAEFRRYTERGLRETKMGALKQAALALEAQPVRLDPEQAQAFGQALNDVRLVLADRLEIRSQEDAERVGRYDDWSTIEDVEAYMSLLYNFVSWLQETLMEALLHDLPRH</sequence>